<dbReference type="GO" id="GO:0006629">
    <property type="term" value="P:lipid metabolic process"/>
    <property type="evidence" value="ECO:0007669"/>
    <property type="project" value="TreeGrafter"/>
</dbReference>
<keyword evidence="5" id="KW-1185">Reference proteome</keyword>
<sequence>MNWLKKLSVLMVVFIMFGSLAPAVYADGDEREVDYVALGDSVTAGMTHYGGYDLGYVDYLTAKMESSGYDVDFENFGVAGHTTSHLLSVLKDEDVMEEIEEAELITITIGANDFINALKTCDLTENEIDFKTCDPPAFTSALNNVSNNLPEALDKIKRTNPNANVYVMGYYNAFPYKSIEEQTQIIPLLNNLNSIIEIYTDFYGYTFIPTEEVIAQNYVKYLPNPADIHLSKEGYEVIADEFWKSIQKNDFFEGHFEDENEEDED</sequence>
<feature type="disulfide bond" evidence="1">
    <location>
        <begin position="121"/>
        <end position="133"/>
    </location>
</feature>
<dbReference type="InterPro" id="IPR013830">
    <property type="entry name" value="SGNH_hydro"/>
</dbReference>
<name>A0A931HVH7_9BACI</name>
<gene>
    <name evidence="4" type="ORF">H0267_08780</name>
</gene>
<feature type="chain" id="PRO_5039022691" description="SGNH hydrolase-type esterase domain-containing protein" evidence="2">
    <location>
        <begin position="27"/>
        <end position="265"/>
    </location>
</feature>
<comment type="caution">
    <text evidence="4">The sequence shown here is derived from an EMBL/GenBank/DDBJ whole genome shotgun (WGS) entry which is preliminary data.</text>
</comment>
<dbReference type="Pfam" id="PF13472">
    <property type="entry name" value="Lipase_GDSL_2"/>
    <property type="match status" value="1"/>
</dbReference>
<dbReference type="InterPro" id="IPR037460">
    <property type="entry name" value="SEST-like"/>
</dbReference>
<dbReference type="InterPro" id="IPR036514">
    <property type="entry name" value="SGNH_hydro_sf"/>
</dbReference>
<keyword evidence="2" id="KW-0732">Signal</keyword>
<dbReference type="PANTHER" id="PTHR37981:SF1">
    <property type="entry name" value="SGNH HYDROLASE-TYPE ESTERASE DOMAIN-CONTAINING PROTEIN"/>
    <property type="match status" value="1"/>
</dbReference>
<dbReference type="Gene3D" id="3.40.50.1110">
    <property type="entry name" value="SGNH hydrolase"/>
    <property type="match status" value="1"/>
</dbReference>
<organism evidence="4 5">
    <name type="scientific">Halobacillus yeomjeoni</name>
    <dbReference type="NCBI Taxonomy" id="311194"/>
    <lineage>
        <taxon>Bacteria</taxon>
        <taxon>Bacillati</taxon>
        <taxon>Bacillota</taxon>
        <taxon>Bacilli</taxon>
        <taxon>Bacillales</taxon>
        <taxon>Bacillaceae</taxon>
        <taxon>Halobacillus</taxon>
    </lineage>
</organism>
<feature type="domain" description="SGNH hydrolase-type esterase" evidence="3">
    <location>
        <begin position="37"/>
        <end position="237"/>
    </location>
</feature>
<dbReference type="PANTHER" id="PTHR37981">
    <property type="entry name" value="LIPASE 2"/>
    <property type="match status" value="1"/>
</dbReference>
<evidence type="ECO:0000313" key="4">
    <source>
        <dbReference type="EMBL" id="MBH0230304.1"/>
    </source>
</evidence>
<evidence type="ECO:0000259" key="3">
    <source>
        <dbReference type="Pfam" id="PF13472"/>
    </source>
</evidence>
<dbReference type="RefSeq" id="WP_197316948.1">
    <property type="nucleotide sequence ID" value="NZ_JADZSC010000002.1"/>
</dbReference>
<proteinExistence type="predicted"/>
<dbReference type="SUPFAM" id="SSF52266">
    <property type="entry name" value="SGNH hydrolase"/>
    <property type="match status" value="1"/>
</dbReference>
<accession>A0A931HVH7</accession>
<evidence type="ECO:0000313" key="5">
    <source>
        <dbReference type="Proteomes" id="UP000614490"/>
    </source>
</evidence>
<dbReference type="Proteomes" id="UP000614490">
    <property type="component" value="Unassembled WGS sequence"/>
</dbReference>
<keyword evidence="1" id="KW-1015">Disulfide bond</keyword>
<evidence type="ECO:0000256" key="2">
    <source>
        <dbReference type="SAM" id="SignalP"/>
    </source>
</evidence>
<dbReference type="EMBL" id="JADZSC010000002">
    <property type="protein sequence ID" value="MBH0230304.1"/>
    <property type="molecule type" value="Genomic_DNA"/>
</dbReference>
<reference evidence="4 5" key="1">
    <citation type="journal article" date="2005" name="Int. J. Syst. Evol. Microbiol.">
        <title>Halobacillus yeomjeoni sp. nov., isolated from a marine solar saltern in Korea.</title>
        <authorList>
            <person name="Yoon J.H."/>
            <person name="Kang S.J."/>
            <person name="Lee C.H."/>
            <person name="Oh H.W."/>
            <person name="Oh T.K."/>
        </authorList>
    </citation>
    <scope>NUCLEOTIDE SEQUENCE [LARGE SCALE GENOMIC DNA]</scope>
    <source>
        <strain evidence="4 5">KCTC 3957</strain>
    </source>
</reference>
<dbReference type="GO" id="GO:0016788">
    <property type="term" value="F:hydrolase activity, acting on ester bonds"/>
    <property type="evidence" value="ECO:0007669"/>
    <property type="project" value="InterPro"/>
</dbReference>
<protein>
    <recommendedName>
        <fullName evidence="3">SGNH hydrolase-type esterase domain-containing protein</fullName>
    </recommendedName>
</protein>
<evidence type="ECO:0000256" key="1">
    <source>
        <dbReference type="PIRSR" id="PIRSR637460-2"/>
    </source>
</evidence>
<dbReference type="AlphaFoldDB" id="A0A931HVH7"/>
<feature type="signal peptide" evidence="2">
    <location>
        <begin position="1"/>
        <end position="26"/>
    </location>
</feature>